<dbReference type="OrthoDB" id="3026777at2759"/>
<feature type="transmembrane region" description="Helical" evidence="6">
    <location>
        <begin position="488"/>
        <end position="507"/>
    </location>
</feature>
<dbReference type="InterPro" id="IPR036259">
    <property type="entry name" value="MFS_trans_sf"/>
</dbReference>
<sequence>MTTSIPPETEPLLLDTQGEENQPLFPRQEPERRWKANPYWVIPIVLVVNIARGMTLSPRINVFTDIACRAVEAANLVAQDCEAPAVAARASKVQASVLTIMNVLSSASTGLWSQYGDVKGRKIVFCVSICGFVAMEFIFLLVSKTSFTAREDVFILIGPVLEGFAGGLSVFNGVVHAYVSDCSPDGSRSRIFSLLQGGVFCGLAIGPWIAGVLLSYTSLGVYSMFSISIILQLVLLAYIILVLPESLRKKESLELRSPHDTTLVQVPSPNKGIRSYLRRFMVALISPITIFRPRKVEVGTTSKFDYNVTLMGLAMFLYITSTAVYPLKYLYGRRTFTWDPKQLGYYMSLLWICRATNLFFVLPVIVRYFKPKTPITGASTPDEIASELNFDKRLAQGSLVVDALADMFVAVSSSELAFVAFSCLSAFTSGGNPALHSLGAVCLHALGYSEETGRLFGAIGVLNAISHSISPGLFAFTYSSTVETHPKTIFVLASGMLCTSVFLLSFIRARGW</sequence>
<evidence type="ECO:0000256" key="3">
    <source>
        <dbReference type="ARBA" id="ARBA00022989"/>
    </source>
</evidence>
<name>A0A8H6T9F4_9AGAR</name>
<evidence type="ECO:0000256" key="5">
    <source>
        <dbReference type="SAM" id="MobiDB-lite"/>
    </source>
</evidence>
<evidence type="ECO:0008006" key="9">
    <source>
        <dbReference type="Google" id="ProtNLM"/>
    </source>
</evidence>
<dbReference type="Pfam" id="PF07690">
    <property type="entry name" value="MFS_1"/>
    <property type="match status" value="1"/>
</dbReference>
<keyword evidence="2 6" id="KW-0812">Transmembrane</keyword>
<comment type="caution">
    <text evidence="7">The sequence shown here is derived from an EMBL/GenBank/DDBJ whole genome shotgun (WGS) entry which is preliminary data.</text>
</comment>
<gene>
    <name evidence="7" type="ORF">MIND_00250500</name>
</gene>
<feature type="transmembrane region" description="Helical" evidence="6">
    <location>
        <begin position="304"/>
        <end position="325"/>
    </location>
</feature>
<dbReference type="AlphaFoldDB" id="A0A8H6T9F4"/>
<dbReference type="GO" id="GO:0016020">
    <property type="term" value="C:membrane"/>
    <property type="evidence" value="ECO:0007669"/>
    <property type="project" value="UniProtKB-SubCell"/>
</dbReference>
<feature type="transmembrane region" description="Helical" evidence="6">
    <location>
        <begin position="455"/>
        <end position="476"/>
    </location>
</feature>
<dbReference type="SUPFAM" id="SSF103473">
    <property type="entry name" value="MFS general substrate transporter"/>
    <property type="match status" value="1"/>
</dbReference>
<dbReference type="EMBL" id="JACAZF010000002">
    <property type="protein sequence ID" value="KAF7312372.1"/>
    <property type="molecule type" value="Genomic_DNA"/>
</dbReference>
<evidence type="ECO:0000313" key="8">
    <source>
        <dbReference type="Proteomes" id="UP000636479"/>
    </source>
</evidence>
<evidence type="ECO:0000256" key="4">
    <source>
        <dbReference type="ARBA" id="ARBA00023136"/>
    </source>
</evidence>
<dbReference type="GO" id="GO:0022857">
    <property type="term" value="F:transmembrane transporter activity"/>
    <property type="evidence" value="ECO:0007669"/>
    <property type="project" value="InterPro"/>
</dbReference>
<dbReference type="PANTHER" id="PTHR23507:SF1">
    <property type="entry name" value="FI18259P1-RELATED"/>
    <property type="match status" value="1"/>
</dbReference>
<evidence type="ECO:0000256" key="2">
    <source>
        <dbReference type="ARBA" id="ARBA00022692"/>
    </source>
</evidence>
<accession>A0A8H6T9F4</accession>
<keyword evidence="8" id="KW-1185">Reference proteome</keyword>
<dbReference type="PANTHER" id="PTHR23507">
    <property type="entry name" value="ZGC:174356"/>
    <property type="match status" value="1"/>
</dbReference>
<dbReference type="Gene3D" id="1.20.1250.20">
    <property type="entry name" value="MFS general substrate transporter like domains"/>
    <property type="match status" value="1"/>
</dbReference>
<feature type="transmembrane region" description="Helical" evidence="6">
    <location>
        <begin position="345"/>
        <end position="366"/>
    </location>
</feature>
<protein>
    <recommendedName>
        <fullName evidence="9">MFS general substrate transporter</fullName>
    </recommendedName>
</protein>
<comment type="subcellular location">
    <subcellularLocation>
        <location evidence="1">Membrane</location>
        <topology evidence="1">Multi-pass membrane protein</topology>
    </subcellularLocation>
</comment>
<feature type="transmembrane region" description="Helical" evidence="6">
    <location>
        <begin position="191"/>
        <end position="216"/>
    </location>
</feature>
<feature type="transmembrane region" description="Helical" evidence="6">
    <location>
        <begin position="123"/>
        <end position="142"/>
    </location>
</feature>
<evidence type="ECO:0000256" key="6">
    <source>
        <dbReference type="SAM" id="Phobius"/>
    </source>
</evidence>
<keyword evidence="3 6" id="KW-1133">Transmembrane helix</keyword>
<feature type="transmembrane region" description="Helical" evidence="6">
    <location>
        <begin position="222"/>
        <end position="243"/>
    </location>
</feature>
<dbReference type="InterPro" id="IPR011701">
    <property type="entry name" value="MFS"/>
</dbReference>
<evidence type="ECO:0000313" key="7">
    <source>
        <dbReference type="EMBL" id="KAF7312372.1"/>
    </source>
</evidence>
<evidence type="ECO:0000256" key="1">
    <source>
        <dbReference type="ARBA" id="ARBA00004141"/>
    </source>
</evidence>
<dbReference type="Proteomes" id="UP000636479">
    <property type="component" value="Unassembled WGS sequence"/>
</dbReference>
<reference evidence="7" key="1">
    <citation type="submission" date="2020-05" db="EMBL/GenBank/DDBJ databases">
        <title>Mycena genomes resolve the evolution of fungal bioluminescence.</title>
        <authorList>
            <person name="Tsai I.J."/>
        </authorList>
    </citation>
    <scope>NUCLEOTIDE SEQUENCE</scope>
    <source>
        <strain evidence="7">171206Taipei</strain>
    </source>
</reference>
<feature type="region of interest" description="Disordered" evidence="5">
    <location>
        <begin position="1"/>
        <end position="27"/>
    </location>
</feature>
<dbReference type="GeneID" id="59341901"/>
<proteinExistence type="predicted"/>
<keyword evidence="4 6" id="KW-0472">Membrane</keyword>
<dbReference type="RefSeq" id="XP_037224480.1">
    <property type="nucleotide sequence ID" value="XM_037359385.1"/>
</dbReference>
<organism evidence="7 8">
    <name type="scientific">Mycena indigotica</name>
    <dbReference type="NCBI Taxonomy" id="2126181"/>
    <lineage>
        <taxon>Eukaryota</taxon>
        <taxon>Fungi</taxon>
        <taxon>Dikarya</taxon>
        <taxon>Basidiomycota</taxon>
        <taxon>Agaricomycotina</taxon>
        <taxon>Agaricomycetes</taxon>
        <taxon>Agaricomycetidae</taxon>
        <taxon>Agaricales</taxon>
        <taxon>Marasmiineae</taxon>
        <taxon>Mycenaceae</taxon>
        <taxon>Mycena</taxon>
    </lineage>
</organism>
<feature type="transmembrane region" description="Helical" evidence="6">
    <location>
        <begin position="154"/>
        <end position="179"/>
    </location>
</feature>